<evidence type="ECO:0000313" key="1">
    <source>
        <dbReference type="EMBL" id="QES45233.1"/>
    </source>
</evidence>
<gene>
    <name evidence="1" type="ORF">DEJ49_33375</name>
</gene>
<accession>A0A5P2CS48</accession>
<evidence type="ECO:0000313" key="2">
    <source>
        <dbReference type="Proteomes" id="UP000324015"/>
    </source>
</evidence>
<reference evidence="1 2" key="1">
    <citation type="submission" date="2018-05" db="EMBL/GenBank/DDBJ databases">
        <title>Streptomyces venezuelae.</title>
        <authorList>
            <person name="Kim W."/>
            <person name="Lee N."/>
            <person name="Cho B.-K."/>
        </authorList>
    </citation>
    <scope>NUCLEOTIDE SEQUENCE [LARGE SCALE GENOMIC DNA]</scope>
    <source>
        <strain evidence="1 2">ATCC 14585</strain>
    </source>
</reference>
<proteinExistence type="predicted"/>
<dbReference type="RefSeq" id="WP_150187544.1">
    <property type="nucleotide sequence ID" value="NZ_CP029191.1"/>
</dbReference>
<organism evidence="1 2">
    <name type="scientific">Streptomyces venezuelae</name>
    <dbReference type="NCBI Taxonomy" id="54571"/>
    <lineage>
        <taxon>Bacteria</taxon>
        <taxon>Bacillati</taxon>
        <taxon>Actinomycetota</taxon>
        <taxon>Actinomycetes</taxon>
        <taxon>Kitasatosporales</taxon>
        <taxon>Streptomycetaceae</taxon>
        <taxon>Streptomyces</taxon>
    </lineage>
</organism>
<dbReference type="EMBL" id="CP029191">
    <property type="protein sequence ID" value="QES45233.1"/>
    <property type="molecule type" value="Genomic_DNA"/>
</dbReference>
<name>A0A5P2CS48_STRVZ</name>
<dbReference type="Proteomes" id="UP000324015">
    <property type="component" value="Chromosome"/>
</dbReference>
<dbReference type="AlphaFoldDB" id="A0A5P2CS48"/>
<sequence length="114" mass="12256">MKNYIHNGAALPAELLEKIAADVRAFDQAQTPEARGAASLKEITTLLTRVREELAKGNDQARQRDLIQNRIAFALEIQAAAAAGVDAHDIAASPRVQHMLMRAGLIAPSGEEDS</sequence>
<protein>
    <submittedName>
        <fullName evidence="1">Uncharacterized protein</fullName>
    </submittedName>
</protein>